<keyword evidence="2" id="KW-1185">Reference proteome</keyword>
<dbReference type="Proteomes" id="UP000257109">
    <property type="component" value="Unassembled WGS sequence"/>
</dbReference>
<dbReference type="InterPro" id="IPR043502">
    <property type="entry name" value="DNA/RNA_pol_sf"/>
</dbReference>
<sequence>MRKLGEEKRKADQEETKKLLATGFIKEIQYPTWLANVVMVKKDNGKWRMCTDYTDLNKSCLKNPYPLPNIDR</sequence>
<accession>A0A371H5G6</accession>
<evidence type="ECO:0008006" key="3">
    <source>
        <dbReference type="Google" id="ProtNLM"/>
    </source>
</evidence>
<dbReference type="OrthoDB" id="1928766at2759"/>
<dbReference type="Gene3D" id="3.10.10.10">
    <property type="entry name" value="HIV Type 1 Reverse Transcriptase, subunit A, domain 1"/>
    <property type="match status" value="1"/>
</dbReference>
<feature type="non-terminal residue" evidence="1">
    <location>
        <position position="1"/>
    </location>
</feature>
<comment type="caution">
    <text evidence="1">The sequence shown here is derived from an EMBL/GenBank/DDBJ whole genome shotgun (WGS) entry which is preliminary data.</text>
</comment>
<evidence type="ECO:0000313" key="2">
    <source>
        <dbReference type="Proteomes" id="UP000257109"/>
    </source>
</evidence>
<dbReference type="SUPFAM" id="SSF56672">
    <property type="entry name" value="DNA/RNA polymerases"/>
    <property type="match status" value="1"/>
</dbReference>
<dbReference type="PANTHER" id="PTHR24559">
    <property type="entry name" value="TRANSPOSON TY3-I GAG-POL POLYPROTEIN"/>
    <property type="match status" value="1"/>
</dbReference>
<reference evidence="1" key="1">
    <citation type="submission" date="2018-05" db="EMBL/GenBank/DDBJ databases">
        <title>Draft genome of Mucuna pruriens seed.</title>
        <authorList>
            <person name="Nnadi N.E."/>
            <person name="Vos R."/>
            <person name="Hasami M.H."/>
            <person name="Devisetty U.K."/>
            <person name="Aguiy J.C."/>
        </authorList>
    </citation>
    <scope>NUCLEOTIDE SEQUENCE [LARGE SCALE GENOMIC DNA]</scope>
    <source>
        <strain evidence="1">JCA_2017</strain>
    </source>
</reference>
<dbReference type="PANTHER" id="PTHR24559:SF444">
    <property type="entry name" value="REVERSE TRANSCRIPTASE DOMAIN-CONTAINING PROTEIN"/>
    <property type="match status" value="1"/>
</dbReference>
<proteinExistence type="predicted"/>
<organism evidence="1 2">
    <name type="scientific">Mucuna pruriens</name>
    <name type="common">Velvet bean</name>
    <name type="synonym">Dolichos pruriens</name>
    <dbReference type="NCBI Taxonomy" id="157652"/>
    <lineage>
        <taxon>Eukaryota</taxon>
        <taxon>Viridiplantae</taxon>
        <taxon>Streptophyta</taxon>
        <taxon>Embryophyta</taxon>
        <taxon>Tracheophyta</taxon>
        <taxon>Spermatophyta</taxon>
        <taxon>Magnoliopsida</taxon>
        <taxon>eudicotyledons</taxon>
        <taxon>Gunneridae</taxon>
        <taxon>Pentapetalae</taxon>
        <taxon>rosids</taxon>
        <taxon>fabids</taxon>
        <taxon>Fabales</taxon>
        <taxon>Fabaceae</taxon>
        <taxon>Papilionoideae</taxon>
        <taxon>50 kb inversion clade</taxon>
        <taxon>NPAAA clade</taxon>
        <taxon>indigoferoid/millettioid clade</taxon>
        <taxon>Phaseoleae</taxon>
        <taxon>Mucuna</taxon>
    </lineage>
</organism>
<gene>
    <name evidence="1" type="ORF">CR513_19055</name>
</gene>
<dbReference type="AlphaFoldDB" id="A0A371H5G6"/>
<dbReference type="InterPro" id="IPR053134">
    <property type="entry name" value="RNA-dir_DNA_polymerase"/>
</dbReference>
<evidence type="ECO:0000313" key="1">
    <source>
        <dbReference type="EMBL" id="RDX98074.1"/>
    </source>
</evidence>
<protein>
    <recommendedName>
        <fullName evidence="3">Reverse transcriptase domain-containing protein</fullName>
    </recommendedName>
</protein>
<name>A0A371H5G6_MUCPR</name>
<dbReference type="EMBL" id="QJKJ01003514">
    <property type="protein sequence ID" value="RDX98074.1"/>
    <property type="molecule type" value="Genomic_DNA"/>
</dbReference>